<keyword evidence="4" id="KW-0671">Queuosine biosynthesis</keyword>
<evidence type="ECO:0000256" key="4">
    <source>
        <dbReference type="HAMAP-Rule" id="MF_00168"/>
    </source>
</evidence>
<organism evidence="6 7">
    <name type="scientific">Candidatus Uhrbacteria bacterium CG_4_9_14_3_um_filter_36_7</name>
    <dbReference type="NCBI Taxonomy" id="1975033"/>
    <lineage>
        <taxon>Bacteria</taxon>
        <taxon>Candidatus Uhriibacteriota</taxon>
    </lineage>
</organism>
<name>A0A2M7XGG4_9BACT</name>
<dbReference type="AlphaFoldDB" id="A0A2M7XGG4"/>
<feature type="active site" description="Proton acceptor" evidence="4">
    <location>
        <position position="89"/>
    </location>
</feature>
<feature type="region of interest" description="RNA binding; important for wobble base 34 recognition" evidence="4">
    <location>
        <begin position="266"/>
        <end position="270"/>
    </location>
</feature>
<evidence type="ECO:0000259" key="5">
    <source>
        <dbReference type="Pfam" id="PF01702"/>
    </source>
</evidence>
<keyword evidence="4" id="KW-0479">Metal-binding</keyword>
<dbReference type="InterPro" id="IPR050076">
    <property type="entry name" value="ArchSynthase1/Queuine_TRR"/>
</dbReference>
<dbReference type="GO" id="GO:0008479">
    <property type="term" value="F:tRNA-guanosine(34) queuine transglycosylase activity"/>
    <property type="evidence" value="ECO:0007669"/>
    <property type="project" value="UniProtKB-UniRule"/>
</dbReference>
<feature type="binding site" evidence="4">
    <location>
        <position position="324"/>
    </location>
    <ligand>
        <name>Zn(2+)</name>
        <dbReference type="ChEBI" id="CHEBI:29105"/>
    </ligand>
</feature>
<comment type="catalytic activity">
    <reaction evidence="4">
        <text>7-aminomethyl-7-carbaguanine + guanosine(34) in tRNA = 7-aminomethyl-7-carbaguanosine(34) in tRNA + guanine</text>
        <dbReference type="Rhea" id="RHEA:24104"/>
        <dbReference type="Rhea" id="RHEA-COMP:10341"/>
        <dbReference type="Rhea" id="RHEA-COMP:10342"/>
        <dbReference type="ChEBI" id="CHEBI:16235"/>
        <dbReference type="ChEBI" id="CHEBI:58703"/>
        <dbReference type="ChEBI" id="CHEBI:74269"/>
        <dbReference type="ChEBI" id="CHEBI:82833"/>
        <dbReference type="EC" id="2.4.2.29"/>
    </reaction>
</comment>
<feature type="domain" description="tRNA-guanine(15) transglycosylase-like" evidence="5">
    <location>
        <begin position="11"/>
        <end position="372"/>
    </location>
</feature>
<gene>
    <name evidence="4" type="primary">tgt</name>
    <name evidence="6" type="ORF">CO172_03375</name>
</gene>
<evidence type="ECO:0000313" key="6">
    <source>
        <dbReference type="EMBL" id="PJA46968.1"/>
    </source>
</evidence>
<dbReference type="SUPFAM" id="SSF51713">
    <property type="entry name" value="tRNA-guanine transglycosylase"/>
    <property type="match status" value="1"/>
</dbReference>
<comment type="pathway">
    <text evidence="4">tRNA modification; tRNA-queuosine biosynthesis.</text>
</comment>
<sequence length="375" mass="42762">MFTLTSSTYSKARAGRLSTKHGIIETPFFMPIATKGAVKTLSSQEVKNLGATIILSNTYHLLLRPGSEKMKELGGLHKFMHWDGPILTDSGGYQVFSLGRLNKISDEGVLFQSHLDGSSIFLTPASSMAMQEIIGCDIAMCFDDVACGNSSYEEYKQSMERSLFWAQICKEYRGAIEQVFGIVQGGVFKDLREKSLEGLIRLKFDGYAIGGLSVGEDRKETYEIAAYVADRLPKEKPRYFMGGGMPEEIVYYVSCGIDMFDCVLPTRNARHGTVFIWQEDPASWQIDLNQTIFPYDLPPFYKCLHLTNELFQFDEKPLDPFCDCETCRTYSRAYLRYLFQTKEVLGLRLATIHNLRFYLRLFEELRARLFQKTMV</sequence>
<dbReference type="EC" id="2.4.2.29" evidence="4"/>
<dbReference type="InterPro" id="IPR002616">
    <property type="entry name" value="tRNA_ribo_trans-like"/>
</dbReference>
<protein>
    <recommendedName>
        <fullName evidence="4">Queuine tRNA-ribosyltransferase</fullName>
        <ecNumber evidence="4">2.4.2.29</ecNumber>
    </recommendedName>
    <alternativeName>
        <fullName evidence="4">Guanine insertion enzyme</fullName>
    </alternativeName>
    <alternativeName>
        <fullName evidence="4">tRNA-guanine transglycosylase</fullName>
    </alternativeName>
</protein>
<keyword evidence="1 4" id="KW-0328">Glycosyltransferase</keyword>
<accession>A0A2M7XGG4</accession>
<dbReference type="GO" id="GO:0008616">
    <property type="term" value="P:tRNA queuosine(34) biosynthetic process"/>
    <property type="evidence" value="ECO:0007669"/>
    <property type="project" value="UniProtKB-UniRule"/>
</dbReference>
<evidence type="ECO:0000256" key="2">
    <source>
        <dbReference type="ARBA" id="ARBA00022679"/>
    </source>
</evidence>
<evidence type="ECO:0000256" key="3">
    <source>
        <dbReference type="ARBA" id="ARBA00022694"/>
    </source>
</evidence>
<dbReference type="NCBIfam" id="TIGR00430">
    <property type="entry name" value="Q_tRNA_tgt"/>
    <property type="match status" value="1"/>
</dbReference>
<dbReference type="GO" id="GO:0005829">
    <property type="term" value="C:cytosol"/>
    <property type="evidence" value="ECO:0007669"/>
    <property type="project" value="TreeGrafter"/>
</dbReference>
<feature type="binding site" evidence="4">
    <location>
        <position position="184"/>
    </location>
    <ligand>
        <name>substrate</name>
    </ligand>
</feature>
<keyword evidence="4" id="KW-0862">Zinc</keyword>
<proteinExistence type="inferred from homology"/>
<dbReference type="InterPro" id="IPR004803">
    <property type="entry name" value="TGT"/>
</dbReference>
<feature type="binding site" evidence="4">
    <location>
        <position position="327"/>
    </location>
    <ligand>
        <name>Zn(2+)</name>
        <dbReference type="ChEBI" id="CHEBI:29105"/>
    </ligand>
</feature>
<keyword evidence="2 4" id="KW-0808">Transferase</keyword>
<feature type="binding site" evidence="4">
    <location>
        <position position="143"/>
    </location>
    <ligand>
        <name>substrate</name>
    </ligand>
</feature>
<dbReference type="EMBL" id="PFWS01000052">
    <property type="protein sequence ID" value="PJA46968.1"/>
    <property type="molecule type" value="Genomic_DNA"/>
</dbReference>
<evidence type="ECO:0000313" key="7">
    <source>
        <dbReference type="Proteomes" id="UP000229749"/>
    </source>
</evidence>
<reference evidence="7" key="1">
    <citation type="submission" date="2017-09" db="EMBL/GenBank/DDBJ databases">
        <title>Depth-based differentiation of microbial function through sediment-hosted aquifers and enrichment of novel symbionts in the deep terrestrial subsurface.</title>
        <authorList>
            <person name="Probst A.J."/>
            <person name="Ladd B."/>
            <person name="Jarett J.K."/>
            <person name="Geller-Mcgrath D.E."/>
            <person name="Sieber C.M.K."/>
            <person name="Emerson J.B."/>
            <person name="Anantharaman K."/>
            <person name="Thomas B.C."/>
            <person name="Malmstrom R."/>
            <person name="Stieglmeier M."/>
            <person name="Klingl A."/>
            <person name="Woyke T."/>
            <person name="Ryan C.M."/>
            <person name="Banfield J.F."/>
        </authorList>
    </citation>
    <scope>NUCLEOTIDE SEQUENCE [LARGE SCALE GENOMIC DNA]</scope>
</reference>
<dbReference type="PANTHER" id="PTHR46499:SF1">
    <property type="entry name" value="QUEUINE TRNA-RIBOSYLTRANSFERASE"/>
    <property type="match status" value="1"/>
</dbReference>
<dbReference type="GO" id="GO:0046872">
    <property type="term" value="F:metal ion binding"/>
    <property type="evidence" value="ECO:0007669"/>
    <property type="project" value="UniProtKB-KW"/>
</dbReference>
<comment type="function">
    <text evidence="4">Catalyzes the base-exchange of a guanine (G) residue with the queuine precursor 7-aminomethyl-7-deazaguanine (PreQ1) at position 34 (anticodon wobble position) in tRNAs with GU(N) anticodons (tRNA-Asp, -Asn, -His and -Tyr). Catalysis occurs through a double-displacement mechanism. The nucleophile active site attacks the C1' of nucleotide 34 to detach the guanine base from the RNA, forming a covalent enzyme-RNA intermediate. The proton acceptor active site deprotonates the incoming PreQ1, allowing a nucleophilic attack on the C1' of the ribose to form the product. After dissociation, two additional enzymatic reactions on the tRNA convert PreQ1 to queuine (Q), resulting in the hypermodified nucleoside queuosine (7-(((4,5-cis-dihydroxy-2-cyclopenten-1-yl)amino)methyl)-7-deazaguanosine).</text>
</comment>
<comment type="subunit">
    <text evidence="4">Homodimer. Within each dimer, one monomer is responsible for RNA recognition and catalysis, while the other monomer binds to the replacement base PreQ1.</text>
</comment>
<dbReference type="PANTHER" id="PTHR46499">
    <property type="entry name" value="QUEUINE TRNA-RIBOSYLTRANSFERASE"/>
    <property type="match status" value="1"/>
</dbReference>
<feature type="binding site" evidence="4">
    <location>
        <position position="353"/>
    </location>
    <ligand>
        <name>Zn(2+)</name>
        <dbReference type="ChEBI" id="CHEBI:29105"/>
    </ligand>
</feature>
<evidence type="ECO:0000256" key="1">
    <source>
        <dbReference type="ARBA" id="ARBA00022676"/>
    </source>
</evidence>
<comment type="cofactor">
    <cofactor evidence="4">
        <name>Zn(2+)</name>
        <dbReference type="ChEBI" id="CHEBI:29105"/>
    </cofactor>
    <text evidence="4">Binds 1 zinc ion per subunit.</text>
</comment>
<feature type="binding site" evidence="4">
    <location>
        <begin position="89"/>
        <end position="93"/>
    </location>
    <ligand>
        <name>substrate</name>
    </ligand>
</feature>
<dbReference type="Pfam" id="PF01702">
    <property type="entry name" value="TGT"/>
    <property type="match status" value="1"/>
</dbReference>
<feature type="binding site" evidence="4">
    <location>
        <position position="322"/>
    </location>
    <ligand>
        <name>Zn(2+)</name>
        <dbReference type="ChEBI" id="CHEBI:29105"/>
    </ligand>
</feature>
<dbReference type="InterPro" id="IPR036511">
    <property type="entry name" value="TGT-like_sf"/>
</dbReference>
<feature type="binding site" evidence="4">
    <location>
        <position position="211"/>
    </location>
    <ligand>
        <name>substrate</name>
    </ligand>
</feature>
<feature type="active site" description="Nucleophile" evidence="4">
    <location>
        <position position="261"/>
    </location>
</feature>
<dbReference type="UniPathway" id="UPA00392"/>
<dbReference type="NCBIfam" id="TIGR00449">
    <property type="entry name" value="tgt_general"/>
    <property type="match status" value="1"/>
</dbReference>
<dbReference type="Proteomes" id="UP000229749">
    <property type="component" value="Unassembled WGS sequence"/>
</dbReference>
<dbReference type="HAMAP" id="MF_00168">
    <property type="entry name" value="Q_tRNA_Tgt"/>
    <property type="match status" value="1"/>
</dbReference>
<keyword evidence="3 4" id="KW-0819">tRNA processing</keyword>
<dbReference type="Gene3D" id="3.20.20.105">
    <property type="entry name" value="Queuine tRNA-ribosyltransferase-like"/>
    <property type="match status" value="1"/>
</dbReference>
<feature type="region of interest" description="RNA binding" evidence="4">
    <location>
        <begin position="242"/>
        <end position="248"/>
    </location>
</feature>
<comment type="similarity">
    <text evidence="4">Belongs to the queuine tRNA-ribosyltransferase family.</text>
</comment>
<comment type="caution">
    <text evidence="6">The sequence shown here is derived from an EMBL/GenBank/DDBJ whole genome shotgun (WGS) entry which is preliminary data.</text>
</comment>